<feature type="domain" description="PAS" evidence="1">
    <location>
        <begin position="24"/>
        <end position="75"/>
    </location>
</feature>
<dbReference type="Gene3D" id="3.30.450.20">
    <property type="entry name" value="PAS domain"/>
    <property type="match status" value="1"/>
</dbReference>
<dbReference type="SUPFAM" id="SSF55785">
    <property type="entry name" value="PYP-like sensor domain (PAS domain)"/>
    <property type="match status" value="1"/>
</dbReference>
<protein>
    <submittedName>
        <fullName evidence="2">PUTATIVE SIGNAL-TRANSDUCTION SENSOR PROTEIN</fullName>
    </submittedName>
</protein>
<name>A0A1W1CMP4_9ZZZZ</name>
<organism evidence="2">
    <name type="scientific">hydrothermal vent metagenome</name>
    <dbReference type="NCBI Taxonomy" id="652676"/>
    <lineage>
        <taxon>unclassified sequences</taxon>
        <taxon>metagenomes</taxon>
        <taxon>ecological metagenomes</taxon>
    </lineage>
</organism>
<evidence type="ECO:0000313" key="2">
    <source>
        <dbReference type="EMBL" id="SFV66921.1"/>
    </source>
</evidence>
<dbReference type="InterPro" id="IPR000014">
    <property type="entry name" value="PAS"/>
</dbReference>
<accession>A0A1W1CMP4</accession>
<dbReference type="AlphaFoldDB" id="A0A1W1CMP4"/>
<dbReference type="PROSITE" id="PS50112">
    <property type="entry name" value="PAS"/>
    <property type="match status" value="1"/>
</dbReference>
<dbReference type="InterPro" id="IPR013655">
    <property type="entry name" value="PAS_fold_3"/>
</dbReference>
<dbReference type="NCBIfam" id="TIGR00229">
    <property type="entry name" value="sensory_box"/>
    <property type="match status" value="1"/>
</dbReference>
<dbReference type="Pfam" id="PF08447">
    <property type="entry name" value="PAS_3"/>
    <property type="match status" value="1"/>
</dbReference>
<proteinExistence type="predicted"/>
<evidence type="ECO:0000259" key="1">
    <source>
        <dbReference type="PROSITE" id="PS50112"/>
    </source>
</evidence>
<dbReference type="CDD" id="cd00130">
    <property type="entry name" value="PAS"/>
    <property type="match status" value="1"/>
</dbReference>
<reference evidence="2" key="1">
    <citation type="submission" date="2016-10" db="EMBL/GenBank/DDBJ databases">
        <authorList>
            <person name="de Groot N.N."/>
        </authorList>
    </citation>
    <scope>NUCLEOTIDE SEQUENCE</scope>
</reference>
<gene>
    <name evidence="2" type="ORF">MNB_SM-4-1267</name>
</gene>
<sequence>MHISTQTNHEKQLAADEFIVSKTDERGKILYGNKIFIKISGYKEEELLGKPHSILRHPDMPKIVFQLLWKRLKAKKEIFAYVKNLCKDGSYYWVHANVTVTLDKDSKIIDLHSVRRKPSRKSMQVIPGLYKQLLAKEKISGVQASENLLNKILQDKGKTYDDFIFNLQH</sequence>
<dbReference type="InterPro" id="IPR035965">
    <property type="entry name" value="PAS-like_dom_sf"/>
</dbReference>
<dbReference type="EMBL" id="FPHF01000092">
    <property type="protein sequence ID" value="SFV66921.1"/>
    <property type="molecule type" value="Genomic_DNA"/>
</dbReference>